<name>A0A0F9UAI8_9ZZZZ</name>
<gene>
    <name evidence="1" type="ORF">LCGC14_0245650</name>
</gene>
<reference evidence="1" key="1">
    <citation type="journal article" date="2015" name="Nature">
        <title>Complex archaea that bridge the gap between prokaryotes and eukaryotes.</title>
        <authorList>
            <person name="Spang A."/>
            <person name="Saw J.H."/>
            <person name="Jorgensen S.L."/>
            <person name="Zaremba-Niedzwiedzka K."/>
            <person name="Martijn J."/>
            <person name="Lind A.E."/>
            <person name="van Eijk R."/>
            <person name="Schleper C."/>
            <person name="Guy L."/>
            <person name="Ettema T.J."/>
        </authorList>
    </citation>
    <scope>NUCLEOTIDE SEQUENCE</scope>
</reference>
<protein>
    <submittedName>
        <fullName evidence="1">Uncharacterized protein</fullName>
    </submittedName>
</protein>
<comment type="caution">
    <text evidence="1">The sequence shown here is derived from an EMBL/GenBank/DDBJ whole genome shotgun (WGS) entry which is preliminary data.</text>
</comment>
<accession>A0A0F9UAI8</accession>
<dbReference type="EMBL" id="LAZR01000126">
    <property type="protein sequence ID" value="KKN88674.1"/>
    <property type="molecule type" value="Genomic_DNA"/>
</dbReference>
<evidence type="ECO:0000313" key="1">
    <source>
        <dbReference type="EMBL" id="KKN88674.1"/>
    </source>
</evidence>
<organism evidence="1">
    <name type="scientific">marine sediment metagenome</name>
    <dbReference type="NCBI Taxonomy" id="412755"/>
    <lineage>
        <taxon>unclassified sequences</taxon>
        <taxon>metagenomes</taxon>
        <taxon>ecological metagenomes</taxon>
    </lineage>
</organism>
<sequence>MTRRNFIKDLWFAFLLAITGIAGAVCWWKKRSDARHKIVSISNDMAKYPLTPDECYIPKEGDMFRYHLANGGTVTFMHHDMTAKPGMVVTPEEVKELEGRRVFVMNKPFK</sequence>
<proteinExistence type="predicted"/>
<dbReference type="AlphaFoldDB" id="A0A0F9UAI8"/>